<evidence type="ECO:0000256" key="1">
    <source>
        <dbReference type="ARBA" id="ARBA00005614"/>
    </source>
</evidence>
<evidence type="ECO:0000259" key="8">
    <source>
        <dbReference type="PROSITE" id="PS51160"/>
    </source>
</evidence>
<evidence type="ECO:0000256" key="6">
    <source>
        <dbReference type="RuleBase" id="RU000553"/>
    </source>
</evidence>
<evidence type="ECO:0000256" key="2">
    <source>
        <dbReference type="ARBA" id="ARBA00012150"/>
    </source>
</evidence>
<feature type="domain" description="Acylphosphatase-like" evidence="8">
    <location>
        <begin position="3"/>
        <end position="90"/>
    </location>
</feature>
<dbReference type="InterPro" id="IPR017968">
    <property type="entry name" value="Acylphosphatase_CS"/>
</dbReference>
<gene>
    <name evidence="9" type="ORF">KQI89_00560</name>
</gene>
<sequence>MYRYHLLVAGRVQGVGFRYITQHAAEKTSVTGWVKNLYNGDVEIEVQGLEDNIANFITLIRKGNGFSSIENIDINMIDLISQEKGFKIKY</sequence>
<comment type="caution">
    <text evidence="9">The sequence shown here is derived from an EMBL/GenBank/DDBJ whole genome shotgun (WGS) entry which is preliminary data.</text>
</comment>
<feature type="active site" evidence="5">
    <location>
        <position position="36"/>
    </location>
</feature>
<evidence type="ECO:0000313" key="10">
    <source>
        <dbReference type="Proteomes" id="UP000736583"/>
    </source>
</evidence>
<dbReference type="PROSITE" id="PS00151">
    <property type="entry name" value="ACYLPHOSPHATASE_2"/>
    <property type="match status" value="1"/>
</dbReference>
<name>A0ABS6EVK7_9CLOT</name>
<dbReference type="EMBL" id="JAHLQL010000001">
    <property type="protein sequence ID" value="MBU5590248.1"/>
    <property type="molecule type" value="Genomic_DNA"/>
</dbReference>
<dbReference type="EC" id="3.6.1.7" evidence="2 5"/>
<evidence type="ECO:0000256" key="5">
    <source>
        <dbReference type="PROSITE-ProRule" id="PRU00520"/>
    </source>
</evidence>
<evidence type="ECO:0000256" key="4">
    <source>
        <dbReference type="ARBA" id="ARBA00047645"/>
    </source>
</evidence>
<dbReference type="PROSITE" id="PS51160">
    <property type="entry name" value="ACYLPHOSPHATASE_3"/>
    <property type="match status" value="1"/>
</dbReference>
<dbReference type="InterPro" id="IPR020456">
    <property type="entry name" value="Acylphosphatase"/>
</dbReference>
<dbReference type="Pfam" id="PF00708">
    <property type="entry name" value="Acylphosphatase"/>
    <property type="match status" value="1"/>
</dbReference>
<evidence type="ECO:0000256" key="3">
    <source>
        <dbReference type="ARBA" id="ARBA00015991"/>
    </source>
</evidence>
<accession>A0ABS6EVK7</accession>
<dbReference type="GO" id="GO:0003998">
    <property type="term" value="F:acylphosphatase activity"/>
    <property type="evidence" value="ECO:0007669"/>
    <property type="project" value="UniProtKB-EC"/>
</dbReference>
<protein>
    <recommendedName>
        <fullName evidence="3 5">Acylphosphatase</fullName>
        <ecNumber evidence="2 5">3.6.1.7</ecNumber>
    </recommendedName>
</protein>
<comment type="catalytic activity">
    <reaction evidence="4 5 6">
        <text>an acyl phosphate + H2O = a carboxylate + phosphate + H(+)</text>
        <dbReference type="Rhea" id="RHEA:14965"/>
        <dbReference type="ChEBI" id="CHEBI:15377"/>
        <dbReference type="ChEBI" id="CHEBI:15378"/>
        <dbReference type="ChEBI" id="CHEBI:29067"/>
        <dbReference type="ChEBI" id="CHEBI:43474"/>
        <dbReference type="ChEBI" id="CHEBI:59918"/>
        <dbReference type="EC" id="3.6.1.7"/>
    </reaction>
</comment>
<evidence type="ECO:0000313" key="9">
    <source>
        <dbReference type="EMBL" id="MBU5590248.1"/>
    </source>
</evidence>
<keyword evidence="10" id="KW-1185">Reference proteome</keyword>
<dbReference type="InterPro" id="IPR001792">
    <property type="entry name" value="Acylphosphatase-like_dom"/>
</dbReference>
<feature type="active site" evidence="5">
    <location>
        <position position="18"/>
    </location>
</feature>
<comment type="similarity">
    <text evidence="1 7">Belongs to the acylphosphatase family.</text>
</comment>
<dbReference type="PANTHER" id="PTHR47268:SF4">
    <property type="entry name" value="ACYLPHOSPHATASE"/>
    <property type="match status" value="1"/>
</dbReference>
<keyword evidence="5 6" id="KW-0378">Hydrolase</keyword>
<proteinExistence type="inferred from homology"/>
<dbReference type="PROSITE" id="PS00150">
    <property type="entry name" value="ACYLPHOSPHATASE_1"/>
    <property type="match status" value="1"/>
</dbReference>
<reference evidence="9 10" key="1">
    <citation type="submission" date="2021-06" db="EMBL/GenBank/DDBJ databases">
        <authorList>
            <person name="Sun Q."/>
            <person name="Li D."/>
        </authorList>
    </citation>
    <scope>NUCLEOTIDE SEQUENCE [LARGE SCALE GENOMIC DNA]</scope>
    <source>
        <strain evidence="9 10">MSJ-4</strain>
    </source>
</reference>
<evidence type="ECO:0000256" key="7">
    <source>
        <dbReference type="RuleBase" id="RU004168"/>
    </source>
</evidence>
<organism evidence="9 10">
    <name type="scientific">Clostridium simiarum</name>
    <dbReference type="NCBI Taxonomy" id="2841506"/>
    <lineage>
        <taxon>Bacteria</taxon>
        <taxon>Bacillati</taxon>
        <taxon>Bacillota</taxon>
        <taxon>Clostridia</taxon>
        <taxon>Eubacteriales</taxon>
        <taxon>Clostridiaceae</taxon>
        <taxon>Clostridium</taxon>
    </lineage>
</organism>
<dbReference type="Proteomes" id="UP000736583">
    <property type="component" value="Unassembled WGS sequence"/>
</dbReference>
<dbReference type="PANTHER" id="PTHR47268">
    <property type="entry name" value="ACYLPHOSPHATASE"/>
    <property type="match status" value="1"/>
</dbReference>
<dbReference type="RefSeq" id="WP_216455492.1">
    <property type="nucleotide sequence ID" value="NZ_JAHLQL010000001.1"/>
</dbReference>